<name>A0A4S2CYT6_STEMA</name>
<feature type="domain" description="Gp5/Type VI secretion system Vgr protein OB-fold" evidence="2">
    <location>
        <begin position="441"/>
        <end position="511"/>
    </location>
</feature>
<reference evidence="5 6" key="1">
    <citation type="submission" date="2019-04" db="EMBL/GenBank/DDBJ databases">
        <title>Microbes associate with the intestines of laboratory mice.</title>
        <authorList>
            <person name="Navarre W."/>
            <person name="Wong E."/>
            <person name="Huang K."/>
            <person name="Tropini C."/>
            <person name="Ng K."/>
            <person name="Yu B."/>
        </authorList>
    </citation>
    <scope>NUCLEOTIDE SEQUENCE [LARGE SCALE GENOMIC DNA]</scope>
    <source>
        <strain evidence="5 6">NM62_B4-13</strain>
    </source>
</reference>
<dbReference type="InterPro" id="IPR028244">
    <property type="entry name" value="T6SS_Rhs_Vgr_dom"/>
</dbReference>
<dbReference type="Proteomes" id="UP000306631">
    <property type="component" value="Unassembled WGS sequence"/>
</dbReference>
<dbReference type="NCBIfam" id="TIGR03361">
    <property type="entry name" value="VI_Rhs_Vgr"/>
    <property type="match status" value="1"/>
</dbReference>
<dbReference type="InterPro" id="IPR006533">
    <property type="entry name" value="T6SS_Vgr_RhsGE"/>
</dbReference>
<dbReference type="Pfam" id="PF05954">
    <property type="entry name" value="Phage_GPD"/>
    <property type="match status" value="1"/>
</dbReference>
<dbReference type="InterPro" id="IPR006531">
    <property type="entry name" value="Gp5/Vgr_OB"/>
</dbReference>
<dbReference type="RefSeq" id="WP_136004945.1">
    <property type="nucleotide sequence ID" value="NZ_SRYW01000007.1"/>
</dbReference>
<dbReference type="Gene3D" id="3.55.50.10">
    <property type="entry name" value="Baseplate protein-like domains"/>
    <property type="match status" value="1"/>
</dbReference>
<dbReference type="SUPFAM" id="SSF69279">
    <property type="entry name" value="Phage tail proteins"/>
    <property type="match status" value="2"/>
</dbReference>
<sequence length="935" mass="98588">MDAIRNLMTQAARLSGEQRLYQLSLPAAPDVVVEQWHGQEQLSQGFRHEVTFLSLQADLPLESWLGTRASLQTRLADGALHSRTGVVTEAHLLGADGGVARYRIVFCDASCWLAQTRHSRVFQDQTVQQIVGSVFAAHQGHVAWRWSEEVADFLKGARQRSYCVQYRESDLDFVQRLLAEEGLGWRVQPDDGDGNDGGHALVLFADSGVQPQDAVSARSGGIRFHRADGTEQNDAVQALGQRRQLGAQALSLHSDDYRTVRSLGAGVPLEGGGSGGRELYDPSGAYAFVDRHEADRYAGLMAQASEARWNDWQGRGTVRSATAGQWLQLRDLPGDAPEELLLVSLRLAGINNLPVDVRDALEAALGPAVQPDADAALLWEDARRHGFAATFAAVARDQVWRPILLDETGARLNPRPLAPGYQTAVVVGDASRGEGPQEVHADALGRVRVRFHFQADRRDAGTAQDSTWLRVAQRYAGPGVGSQFLPRVGQEVLVGFLEGDIDRPVVVGSLYNGQGEAGVAPTPAGKTTESDTSAYAQATDRIASAQGNRSGGQAPVWHAAAAGDDAHRHPGALWGVQSREWAGEGHSRLLFDDSDGQLRVQLATTQASSALTLGHLIHQADNFRGSLRGEGFELRSDAWGSVRSRAGLWLSAYAAGPASPAGTVSAPVALLNQLNTLGTTFAQAAGTHLTVKLASAEGVGRPQHSRLVGDAAPLEAVLRSARATVPGDAFADARGAAGDRDGSAGEGRVPHTGDPLLGLAAPGGVLHRAGQSIHWSLGETLTLGSGLASEAIVLGQSRWHSRQAIGMLAAARTGEGAQTRTLSVVAGLGELDVQAQNDSIRVQSKAALRAASAQAAVELAAGRTVHVATAGGASVTIEGGNITFTAPGTITVHAAKKSFLPGGSGNYPLPVFPQSVCKECLLLAAQRAAPLTPKG</sequence>
<feature type="domain" description="Putative type VI secretion system Rhs element associated Vgr" evidence="4">
    <location>
        <begin position="579"/>
        <end position="685"/>
    </location>
</feature>
<comment type="similarity">
    <text evidence="1">Belongs to the VgrG protein family.</text>
</comment>
<dbReference type="Gene3D" id="2.30.110.50">
    <property type="match status" value="1"/>
</dbReference>
<dbReference type="Gene3D" id="2.40.50.230">
    <property type="entry name" value="Gp5 N-terminal domain"/>
    <property type="match status" value="1"/>
</dbReference>
<dbReference type="InterPro" id="IPR037026">
    <property type="entry name" value="Vgr_OB-fold_dom_sf"/>
</dbReference>
<dbReference type="OrthoDB" id="9762420at2"/>
<dbReference type="InterPro" id="IPR017847">
    <property type="entry name" value="T6SS_RhsGE_Vgr_subset"/>
</dbReference>
<evidence type="ECO:0000259" key="2">
    <source>
        <dbReference type="Pfam" id="PF04717"/>
    </source>
</evidence>
<dbReference type="InterPro" id="IPR018769">
    <property type="entry name" value="VgrG2_DUF2345"/>
</dbReference>
<evidence type="ECO:0000259" key="3">
    <source>
        <dbReference type="Pfam" id="PF10106"/>
    </source>
</evidence>
<dbReference type="Gene3D" id="4.10.220.110">
    <property type="match status" value="1"/>
</dbReference>
<dbReference type="EMBL" id="SRYW01000007">
    <property type="protein sequence ID" value="TGY34248.1"/>
    <property type="molecule type" value="Genomic_DNA"/>
</dbReference>
<accession>A0A4S2CYT6</accession>
<dbReference type="NCBIfam" id="TIGR01646">
    <property type="entry name" value="vgr_GE"/>
    <property type="match status" value="1"/>
</dbReference>
<evidence type="ECO:0000256" key="1">
    <source>
        <dbReference type="ARBA" id="ARBA00005558"/>
    </source>
</evidence>
<evidence type="ECO:0000313" key="5">
    <source>
        <dbReference type="EMBL" id="TGY34248.1"/>
    </source>
</evidence>
<proteinExistence type="inferred from homology"/>
<organism evidence="5 6">
    <name type="scientific">Stenotrophomonas maltophilia</name>
    <name type="common">Pseudomonas maltophilia</name>
    <name type="synonym">Xanthomonas maltophilia</name>
    <dbReference type="NCBI Taxonomy" id="40324"/>
    <lineage>
        <taxon>Bacteria</taxon>
        <taxon>Pseudomonadati</taxon>
        <taxon>Pseudomonadota</taxon>
        <taxon>Gammaproteobacteria</taxon>
        <taxon>Lysobacterales</taxon>
        <taxon>Lysobacteraceae</taxon>
        <taxon>Stenotrophomonas</taxon>
        <taxon>Stenotrophomonas maltophilia group</taxon>
    </lineage>
</organism>
<protein>
    <submittedName>
        <fullName evidence="5">Type VI secretion system tip protein VgrG</fullName>
    </submittedName>
</protein>
<evidence type="ECO:0000313" key="6">
    <source>
        <dbReference type="Proteomes" id="UP000306631"/>
    </source>
</evidence>
<gene>
    <name evidence="5" type="ORF">E5352_10295</name>
</gene>
<dbReference type="Pfam" id="PF04717">
    <property type="entry name" value="Phage_base_V"/>
    <property type="match status" value="1"/>
</dbReference>
<dbReference type="AlphaFoldDB" id="A0A4S2CYT6"/>
<feature type="domain" description="DUF2345" evidence="3">
    <location>
        <begin position="745"/>
        <end position="899"/>
    </location>
</feature>
<dbReference type="SUPFAM" id="SSF69255">
    <property type="entry name" value="gp5 N-terminal domain-like"/>
    <property type="match status" value="1"/>
</dbReference>
<evidence type="ECO:0000259" key="4">
    <source>
        <dbReference type="Pfam" id="PF13296"/>
    </source>
</evidence>
<dbReference type="Pfam" id="PF10106">
    <property type="entry name" value="DUF2345"/>
    <property type="match status" value="1"/>
</dbReference>
<comment type="caution">
    <text evidence="5">The sequence shown here is derived from an EMBL/GenBank/DDBJ whole genome shotgun (WGS) entry which is preliminary data.</text>
</comment>
<dbReference type="Pfam" id="PF13296">
    <property type="entry name" value="T6SS_Vgr"/>
    <property type="match status" value="1"/>
</dbReference>